<dbReference type="AlphaFoldDB" id="A0A0C9ZZA3"/>
<evidence type="ECO:0000256" key="1">
    <source>
        <dbReference type="SAM" id="MobiDB-lite"/>
    </source>
</evidence>
<accession>A0A0C9ZZA3</accession>
<keyword evidence="3" id="KW-1185">Reference proteome</keyword>
<evidence type="ECO:0000313" key="2">
    <source>
        <dbReference type="EMBL" id="KIK25098.1"/>
    </source>
</evidence>
<proteinExistence type="predicted"/>
<dbReference type="EMBL" id="KN833711">
    <property type="protein sequence ID" value="KIK25098.1"/>
    <property type="molecule type" value="Genomic_DNA"/>
</dbReference>
<organism evidence="2 3">
    <name type="scientific">Pisolithus microcarpus 441</name>
    <dbReference type="NCBI Taxonomy" id="765257"/>
    <lineage>
        <taxon>Eukaryota</taxon>
        <taxon>Fungi</taxon>
        <taxon>Dikarya</taxon>
        <taxon>Basidiomycota</taxon>
        <taxon>Agaricomycotina</taxon>
        <taxon>Agaricomycetes</taxon>
        <taxon>Agaricomycetidae</taxon>
        <taxon>Boletales</taxon>
        <taxon>Sclerodermatineae</taxon>
        <taxon>Pisolithaceae</taxon>
        <taxon>Pisolithus</taxon>
    </lineage>
</organism>
<feature type="region of interest" description="Disordered" evidence="1">
    <location>
        <begin position="11"/>
        <end position="59"/>
    </location>
</feature>
<reference evidence="2 3" key="1">
    <citation type="submission" date="2014-04" db="EMBL/GenBank/DDBJ databases">
        <authorList>
            <consortium name="DOE Joint Genome Institute"/>
            <person name="Kuo A."/>
            <person name="Kohler A."/>
            <person name="Costa M.D."/>
            <person name="Nagy L.G."/>
            <person name="Floudas D."/>
            <person name="Copeland A."/>
            <person name="Barry K.W."/>
            <person name="Cichocki N."/>
            <person name="Veneault-Fourrey C."/>
            <person name="LaButti K."/>
            <person name="Lindquist E.A."/>
            <person name="Lipzen A."/>
            <person name="Lundell T."/>
            <person name="Morin E."/>
            <person name="Murat C."/>
            <person name="Sun H."/>
            <person name="Tunlid A."/>
            <person name="Henrissat B."/>
            <person name="Grigoriev I.V."/>
            <person name="Hibbett D.S."/>
            <person name="Martin F."/>
            <person name="Nordberg H.P."/>
            <person name="Cantor M.N."/>
            <person name="Hua S.X."/>
        </authorList>
    </citation>
    <scope>NUCLEOTIDE SEQUENCE [LARGE SCALE GENOMIC DNA]</scope>
    <source>
        <strain evidence="2 3">441</strain>
    </source>
</reference>
<sequence>MPSHHQIKLFQQQDNIQVSQYAPSTDLPPPGACNSPPRKATPLAATTTHLDPPTRFTTS</sequence>
<dbReference type="Proteomes" id="UP000054018">
    <property type="component" value="Unassembled WGS sequence"/>
</dbReference>
<name>A0A0C9ZZA3_9AGAM</name>
<reference evidence="3" key="2">
    <citation type="submission" date="2015-01" db="EMBL/GenBank/DDBJ databases">
        <title>Evolutionary Origins and Diversification of the Mycorrhizal Mutualists.</title>
        <authorList>
            <consortium name="DOE Joint Genome Institute"/>
            <consortium name="Mycorrhizal Genomics Consortium"/>
            <person name="Kohler A."/>
            <person name="Kuo A."/>
            <person name="Nagy L.G."/>
            <person name="Floudas D."/>
            <person name="Copeland A."/>
            <person name="Barry K.W."/>
            <person name="Cichocki N."/>
            <person name="Veneault-Fourrey C."/>
            <person name="LaButti K."/>
            <person name="Lindquist E.A."/>
            <person name="Lipzen A."/>
            <person name="Lundell T."/>
            <person name="Morin E."/>
            <person name="Murat C."/>
            <person name="Riley R."/>
            <person name="Ohm R."/>
            <person name="Sun H."/>
            <person name="Tunlid A."/>
            <person name="Henrissat B."/>
            <person name="Grigoriev I.V."/>
            <person name="Hibbett D.S."/>
            <person name="Martin F."/>
        </authorList>
    </citation>
    <scope>NUCLEOTIDE SEQUENCE [LARGE SCALE GENOMIC DNA]</scope>
    <source>
        <strain evidence="3">441</strain>
    </source>
</reference>
<gene>
    <name evidence="2" type="ORF">PISMIDRAFT_9871</name>
</gene>
<protein>
    <submittedName>
        <fullName evidence="2">Uncharacterized protein</fullName>
    </submittedName>
</protein>
<feature type="compositionally biased region" description="Polar residues" evidence="1">
    <location>
        <begin position="11"/>
        <end position="23"/>
    </location>
</feature>
<dbReference type="HOGENOM" id="CLU_2961729_0_0_1"/>
<feature type="compositionally biased region" description="Polar residues" evidence="1">
    <location>
        <begin position="44"/>
        <end position="59"/>
    </location>
</feature>
<evidence type="ECO:0000313" key="3">
    <source>
        <dbReference type="Proteomes" id="UP000054018"/>
    </source>
</evidence>